<dbReference type="AlphaFoldDB" id="A0A7C0ZH16"/>
<protein>
    <recommendedName>
        <fullName evidence="3">phospholipase D</fullName>
        <ecNumber evidence="3">3.1.4.4</ecNumber>
    </recommendedName>
</protein>
<dbReference type="PANTHER" id="PTHR43856">
    <property type="entry name" value="CARDIOLIPIN HYDROLASE"/>
    <property type="match status" value="1"/>
</dbReference>
<dbReference type="InterPro" id="IPR001736">
    <property type="entry name" value="PLipase_D/transphosphatidylase"/>
</dbReference>
<keyword evidence="5" id="KW-0442">Lipid degradation</keyword>
<organism evidence="8">
    <name type="scientific">candidate division WOR-3 bacterium</name>
    <dbReference type="NCBI Taxonomy" id="2052148"/>
    <lineage>
        <taxon>Bacteria</taxon>
        <taxon>Bacteria division WOR-3</taxon>
    </lineage>
</organism>
<dbReference type="Proteomes" id="UP000885847">
    <property type="component" value="Unassembled WGS sequence"/>
</dbReference>
<evidence type="ECO:0000256" key="5">
    <source>
        <dbReference type="ARBA" id="ARBA00022963"/>
    </source>
</evidence>
<accession>A0A7C0ZH16</accession>
<evidence type="ECO:0000313" key="8">
    <source>
        <dbReference type="EMBL" id="HDI82703.1"/>
    </source>
</evidence>
<dbReference type="EMBL" id="DQWE01000129">
    <property type="protein sequence ID" value="HDI82703.1"/>
    <property type="molecule type" value="Genomic_DNA"/>
</dbReference>
<proteinExistence type="inferred from homology"/>
<comment type="catalytic activity">
    <reaction evidence="1">
        <text>a 1,2-diacyl-sn-glycero-3-phosphocholine + H2O = a 1,2-diacyl-sn-glycero-3-phosphate + choline + H(+)</text>
        <dbReference type="Rhea" id="RHEA:14445"/>
        <dbReference type="ChEBI" id="CHEBI:15354"/>
        <dbReference type="ChEBI" id="CHEBI:15377"/>
        <dbReference type="ChEBI" id="CHEBI:15378"/>
        <dbReference type="ChEBI" id="CHEBI:57643"/>
        <dbReference type="ChEBI" id="CHEBI:58608"/>
        <dbReference type="EC" id="3.1.4.4"/>
    </reaction>
</comment>
<evidence type="ECO:0000256" key="6">
    <source>
        <dbReference type="ARBA" id="ARBA00023098"/>
    </source>
</evidence>
<comment type="caution">
    <text evidence="8">The sequence shown here is derived from an EMBL/GenBank/DDBJ whole genome shotgun (WGS) entry which is preliminary data.</text>
</comment>
<keyword evidence="4" id="KW-0378">Hydrolase</keyword>
<evidence type="ECO:0000256" key="1">
    <source>
        <dbReference type="ARBA" id="ARBA00000798"/>
    </source>
</evidence>
<dbReference type="EC" id="3.1.4.4" evidence="3"/>
<name>A0A7C0ZH16_UNCW3</name>
<keyword evidence="6" id="KW-0443">Lipid metabolism</keyword>
<reference evidence="8" key="1">
    <citation type="journal article" date="2020" name="mSystems">
        <title>Genome- and Community-Level Interaction Insights into Carbon Utilization and Element Cycling Functions of Hydrothermarchaeota in Hydrothermal Sediment.</title>
        <authorList>
            <person name="Zhou Z."/>
            <person name="Liu Y."/>
            <person name="Xu W."/>
            <person name="Pan J."/>
            <person name="Luo Z.H."/>
            <person name="Li M."/>
        </authorList>
    </citation>
    <scope>NUCLEOTIDE SEQUENCE [LARGE SCALE GENOMIC DNA]</scope>
    <source>
        <strain evidence="8">HyVt-102</strain>
    </source>
</reference>
<comment type="similarity">
    <text evidence="2">Belongs to the phospholipase D family.</text>
</comment>
<dbReference type="Pfam" id="PF13091">
    <property type="entry name" value="PLDc_2"/>
    <property type="match status" value="1"/>
</dbReference>
<evidence type="ECO:0000256" key="2">
    <source>
        <dbReference type="ARBA" id="ARBA00008664"/>
    </source>
</evidence>
<sequence length="264" mass="30179">MIVILLSLIQVFFSPNGGCKDAVLKEINSAKRSVQVAVYLLTDREISNALLNAKERGVDVKVVLDGEQADEISYSKHIYLKKHGVDVRLVYPGKSGKGIMHHKFAVIDKKTLLTGSFNWTPTADRYNHENLLVIKKNKKLLKKFLAEFKRLYKKGVPVEIETKVVNGNNTREVKDYVGRTVYVKGKVYNWHISRKGNLFIDFGKTRKSFTFVMWSEGVKELKKRGFPFEKLDNGYVKVYGKIIDHPKYGLEILTDDPDAIEIVK</sequence>
<dbReference type="GO" id="GO:0016891">
    <property type="term" value="F:RNA endonuclease activity producing 5'-phosphomonoesters, hydrolytic mechanism"/>
    <property type="evidence" value="ECO:0007669"/>
    <property type="project" value="TreeGrafter"/>
</dbReference>
<evidence type="ECO:0000256" key="3">
    <source>
        <dbReference type="ARBA" id="ARBA00012027"/>
    </source>
</evidence>
<dbReference type="GO" id="GO:0016042">
    <property type="term" value="P:lipid catabolic process"/>
    <property type="evidence" value="ECO:0007669"/>
    <property type="project" value="UniProtKB-KW"/>
</dbReference>
<evidence type="ECO:0000256" key="4">
    <source>
        <dbReference type="ARBA" id="ARBA00022801"/>
    </source>
</evidence>
<dbReference type="PANTHER" id="PTHR43856:SF1">
    <property type="entry name" value="MITOCHONDRIAL CARDIOLIPIN HYDROLASE"/>
    <property type="match status" value="1"/>
</dbReference>
<evidence type="ECO:0000259" key="7">
    <source>
        <dbReference type="PROSITE" id="PS50035"/>
    </source>
</evidence>
<dbReference type="SUPFAM" id="SSF56024">
    <property type="entry name" value="Phospholipase D/nuclease"/>
    <property type="match status" value="1"/>
</dbReference>
<feature type="domain" description="PLD phosphodiesterase" evidence="7">
    <location>
        <begin position="96"/>
        <end position="123"/>
    </location>
</feature>
<dbReference type="InterPro" id="IPR051406">
    <property type="entry name" value="PLD_domain"/>
</dbReference>
<dbReference type="Gene3D" id="3.30.870.10">
    <property type="entry name" value="Endonuclease Chain A"/>
    <property type="match status" value="1"/>
</dbReference>
<dbReference type="GO" id="GO:0006793">
    <property type="term" value="P:phosphorus metabolic process"/>
    <property type="evidence" value="ECO:0007669"/>
    <property type="project" value="UniProtKB-ARBA"/>
</dbReference>
<dbReference type="PROSITE" id="PS50035">
    <property type="entry name" value="PLD"/>
    <property type="match status" value="1"/>
</dbReference>
<gene>
    <name evidence="8" type="ORF">ENF18_02785</name>
</gene>
<dbReference type="SMART" id="SM00155">
    <property type="entry name" value="PLDc"/>
    <property type="match status" value="1"/>
</dbReference>
<dbReference type="InterPro" id="IPR025202">
    <property type="entry name" value="PLD-like_dom"/>
</dbReference>
<dbReference type="GO" id="GO:0004630">
    <property type="term" value="F:phospholipase D activity"/>
    <property type="evidence" value="ECO:0007669"/>
    <property type="project" value="UniProtKB-EC"/>
</dbReference>